<dbReference type="PANTHER" id="PTHR40624">
    <property type="entry name" value="BIOSYNTHESIS MONOOXYGENASE, PUTATIVE (AFU_ORTHOLOGUE AFUA_1G12025)-RELATED"/>
    <property type="match status" value="1"/>
</dbReference>
<dbReference type="Pfam" id="PF03992">
    <property type="entry name" value="ABM"/>
    <property type="match status" value="1"/>
</dbReference>
<dbReference type="Proteomes" id="UP001239445">
    <property type="component" value="Unassembled WGS sequence"/>
</dbReference>
<keyword evidence="3" id="KW-1185">Reference proteome</keyword>
<dbReference type="Gene3D" id="3.30.70.100">
    <property type="match status" value="1"/>
</dbReference>
<dbReference type="SUPFAM" id="SSF54909">
    <property type="entry name" value="Dimeric alpha+beta barrel"/>
    <property type="match status" value="1"/>
</dbReference>
<reference evidence="2" key="1">
    <citation type="submission" date="2023-06" db="EMBL/GenBank/DDBJ databases">
        <title>Genome-scale phylogeny and comparative genomics of the fungal order Sordariales.</title>
        <authorList>
            <consortium name="Lawrence Berkeley National Laboratory"/>
            <person name="Hensen N."/>
            <person name="Bonometti L."/>
            <person name="Westerberg I."/>
            <person name="Brannstrom I.O."/>
            <person name="Guillou S."/>
            <person name="Cros-Aarteil S."/>
            <person name="Calhoun S."/>
            <person name="Haridas S."/>
            <person name="Kuo A."/>
            <person name="Mondo S."/>
            <person name="Pangilinan J."/>
            <person name="Riley R."/>
            <person name="Labutti K."/>
            <person name="Andreopoulos B."/>
            <person name="Lipzen A."/>
            <person name="Chen C."/>
            <person name="Yanf M."/>
            <person name="Daum C."/>
            <person name="Ng V."/>
            <person name="Clum A."/>
            <person name="Steindorff A."/>
            <person name="Ohm R."/>
            <person name="Martin F."/>
            <person name="Silar P."/>
            <person name="Natvig D."/>
            <person name="Lalanne C."/>
            <person name="Gautier V."/>
            <person name="Ament-Velasquez S.L."/>
            <person name="Kruys A."/>
            <person name="Hutchinson M.I."/>
            <person name="Powell A.J."/>
            <person name="Barry K."/>
            <person name="Miller A.N."/>
            <person name="Grigoriev I.V."/>
            <person name="Debuchy R."/>
            <person name="Gladieux P."/>
            <person name="Thoren M.H."/>
            <person name="Johannesson H."/>
        </authorList>
    </citation>
    <scope>NUCLEOTIDE SEQUENCE</scope>
    <source>
        <strain evidence="2">PSN4</strain>
    </source>
</reference>
<organism evidence="2 3">
    <name type="scientific">Echria macrotheca</name>
    <dbReference type="NCBI Taxonomy" id="438768"/>
    <lineage>
        <taxon>Eukaryota</taxon>
        <taxon>Fungi</taxon>
        <taxon>Dikarya</taxon>
        <taxon>Ascomycota</taxon>
        <taxon>Pezizomycotina</taxon>
        <taxon>Sordariomycetes</taxon>
        <taxon>Sordariomycetidae</taxon>
        <taxon>Sordariales</taxon>
        <taxon>Schizotheciaceae</taxon>
        <taxon>Echria</taxon>
    </lineage>
</organism>
<evidence type="ECO:0000313" key="2">
    <source>
        <dbReference type="EMBL" id="KAK1750498.1"/>
    </source>
</evidence>
<dbReference type="InterPro" id="IPR011008">
    <property type="entry name" value="Dimeric_a/b-barrel"/>
</dbReference>
<dbReference type="PROSITE" id="PS51725">
    <property type="entry name" value="ABM"/>
    <property type="match status" value="1"/>
</dbReference>
<sequence>MPIHVVAFLYPKPDKVARVEELAQSVSDYVKENEPGVLKYQWFRAKGTDKPTIVVWESYADQAAIETHKAGPKLAWLQEVSMKEDIMAAPLKVIPLEQFTGFESRL</sequence>
<accession>A0AAJ0B507</accession>
<comment type="caution">
    <text evidence="2">The sequence shown here is derived from an EMBL/GenBank/DDBJ whole genome shotgun (WGS) entry which is preliminary data.</text>
</comment>
<evidence type="ECO:0000313" key="3">
    <source>
        <dbReference type="Proteomes" id="UP001239445"/>
    </source>
</evidence>
<dbReference type="AlphaFoldDB" id="A0AAJ0B507"/>
<evidence type="ECO:0000259" key="1">
    <source>
        <dbReference type="PROSITE" id="PS51725"/>
    </source>
</evidence>
<proteinExistence type="predicted"/>
<feature type="domain" description="ABM" evidence="1">
    <location>
        <begin position="3"/>
        <end position="94"/>
    </location>
</feature>
<name>A0AAJ0B507_9PEZI</name>
<dbReference type="InterPro" id="IPR007138">
    <property type="entry name" value="ABM_dom"/>
</dbReference>
<dbReference type="EMBL" id="MU839846">
    <property type="protein sequence ID" value="KAK1750498.1"/>
    <property type="molecule type" value="Genomic_DNA"/>
</dbReference>
<protein>
    <recommendedName>
        <fullName evidence="1">ABM domain-containing protein</fullName>
    </recommendedName>
</protein>
<dbReference type="PANTHER" id="PTHR40624:SF1">
    <property type="entry name" value="BIOSYNTHESIS MONOOXYGENASE, PUTATIVE (AFU_ORTHOLOGUE AFUA_1G12025)-RELATED"/>
    <property type="match status" value="1"/>
</dbReference>
<gene>
    <name evidence="2" type="ORF">QBC47DRAFT_393585</name>
</gene>